<feature type="compositionally biased region" description="Basic and acidic residues" evidence="1">
    <location>
        <begin position="1"/>
        <end position="16"/>
    </location>
</feature>
<comment type="caution">
    <text evidence="2">The sequence shown here is derived from an EMBL/GenBank/DDBJ whole genome shotgun (WGS) entry which is preliminary data.</text>
</comment>
<proteinExistence type="predicted"/>
<dbReference type="EMBL" id="JAAZNV010000014">
    <property type="protein sequence ID" value="NMB91989.1"/>
    <property type="molecule type" value="Genomic_DNA"/>
</dbReference>
<feature type="compositionally biased region" description="Acidic residues" evidence="1">
    <location>
        <begin position="40"/>
        <end position="65"/>
    </location>
</feature>
<organism evidence="2 3">
    <name type="scientific">candidate division WWE3 bacterium</name>
    <dbReference type="NCBI Taxonomy" id="2053526"/>
    <lineage>
        <taxon>Bacteria</taxon>
        <taxon>Katanobacteria</taxon>
    </lineage>
</organism>
<sequence>MLTKEEIKKKLEEDHSYTLPDDATDEDWDTYLEVKREMSGEEDADENNFDESEDNDEEEDNEEEL</sequence>
<accession>A0A7X9E7R7</accession>
<name>A0A7X9E7R7_UNCKA</name>
<dbReference type="AlphaFoldDB" id="A0A7X9E7R7"/>
<dbReference type="Proteomes" id="UP000590542">
    <property type="component" value="Unassembled WGS sequence"/>
</dbReference>
<gene>
    <name evidence="2" type="ORF">GYA37_04105</name>
</gene>
<reference evidence="2 3" key="1">
    <citation type="journal article" date="2020" name="Biotechnol. Biofuels">
        <title>New insights from the biogas microbiome by comprehensive genome-resolved metagenomics of nearly 1600 species originating from multiple anaerobic digesters.</title>
        <authorList>
            <person name="Campanaro S."/>
            <person name="Treu L."/>
            <person name="Rodriguez-R L.M."/>
            <person name="Kovalovszki A."/>
            <person name="Ziels R.M."/>
            <person name="Maus I."/>
            <person name="Zhu X."/>
            <person name="Kougias P.G."/>
            <person name="Basile A."/>
            <person name="Luo G."/>
            <person name="Schluter A."/>
            <person name="Konstantinidis K.T."/>
            <person name="Angelidaki I."/>
        </authorList>
    </citation>
    <scope>NUCLEOTIDE SEQUENCE [LARGE SCALE GENOMIC DNA]</scope>
    <source>
        <strain evidence="2">AS27yjCOA_202</strain>
    </source>
</reference>
<protein>
    <submittedName>
        <fullName evidence="2">Uncharacterized protein</fullName>
    </submittedName>
</protein>
<evidence type="ECO:0000313" key="2">
    <source>
        <dbReference type="EMBL" id="NMB91989.1"/>
    </source>
</evidence>
<feature type="region of interest" description="Disordered" evidence="1">
    <location>
        <begin position="1"/>
        <end position="65"/>
    </location>
</feature>
<evidence type="ECO:0000256" key="1">
    <source>
        <dbReference type="SAM" id="MobiDB-lite"/>
    </source>
</evidence>
<evidence type="ECO:0000313" key="3">
    <source>
        <dbReference type="Proteomes" id="UP000590542"/>
    </source>
</evidence>